<feature type="compositionally biased region" description="Basic residues" evidence="1">
    <location>
        <begin position="12"/>
        <end position="21"/>
    </location>
</feature>
<dbReference type="EMBL" id="CP058604">
    <property type="protein sequence ID" value="QLG70830.1"/>
    <property type="molecule type" value="Genomic_DNA"/>
</dbReference>
<dbReference type="KEGG" id="zmk:HG535_0A07720"/>
<keyword evidence="3" id="KW-1185">Reference proteome</keyword>
<protein>
    <submittedName>
        <fullName evidence="2">Uncharacterized protein</fullName>
    </submittedName>
</protein>
<evidence type="ECO:0000313" key="2">
    <source>
        <dbReference type="EMBL" id="QLG70830.1"/>
    </source>
</evidence>
<dbReference type="OrthoDB" id="4070651at2759"/>
<evidence type="ECO:0000256" key="1">
    <source>
        <dbReference type="SAM" id="MobiDB-lite"/>
    </source>
</evidence>
<feature type="region of interest" description="Disordered" evidence="1">
    <location>
        <begin position="1"/>
        <end position="43"/>
    </location>
</feature>
<gene>
    <name evidence="2" type="ORF">HG535_0A07720</name>
</gene>
<dbReference type="GeneID" id="59234466"/>
<sequence length="202" mass="22171">MAKTLAQGRKPGSGRKPGKGKTLREGRKPGSGRRRRVDEEATKIQSSELHGIEISNECILGSLQRNINNELSTRDMEAVDALRGLNTSPSQQHQQLLTPESTATQFKSMLSGMESTRPSQDFIDLNRNLSFTNGFLYAKSDMKPDDNHLMESNVLTGLTNTSVPVGVPVAISHSQETKSHERSSNANQNINQTNGEKVLILT</sequence>
<name>A0A7H9AWP0_ZYGMR</name>
<dbReference type="AlphaFoldDB" id="A0A7H9AWP0"/>
<organism evidence="2 3">
    <name type="scientific">Zygotorulaspora mrakii</name>
    <name type="common">Zygosaccharomyces mrakii</name>
    <dbReference type="NCBI Taxonomy" id="42260"/>
    <lineage>
        <taxon>Eukaryota</taxon>
        <taxon>Fungi</taxon>
        <taxon>Dikarya</taxon>
        <taxon>Ascomycota</taxon>
        <taxon>Saccharomycotina</taxon>
        <taxon>Saccharomycetes</taxon>
        <taxon>Saccharomycetales</taxon>
        <taxon>Saccharomycetaceae</taxon>
        <taxon>Zygotorulaspora</taxon>
    </lineage>
</organism>
<feature type="compositionally biased region" description="Polar residues" evidence="1">
    <location>
        <begin position="184"/>
        <end position="195"/>
    </location>
</feature>
<reference evidence="2 3" key="1">
    <citation type="submission" date="2020-07" db="EMBL/GenBank/DDBJ databases">
        <title>The yeast mating-type switching endonuclease HO is a domesticated member of an unorthodox homing genetic element family.</title>
        <authorList>
            <person name="Coughlan A.Y."/>
            <person name="Lombardi L."/>
            <person name="Braun-Galleani S."/>
            <person name="Martos A.R."/>
            <person name="Galeote V."/>
            <person name="Bigey F."/>
            <person name="Dequin S."/>
            <person name="Byrne K.P."/>
            <person name="Wolfe K.H."/>
        </authorList>
    </citation>
    <scope>NUCLEOTIDE SEQUENCE [LARGE SCALE GENOMIC DNA]</scope>
    <source>
        <strain evidence="2 3">NRRL Y-6702</strain>
    </source>
</reference>
<dbReference type="RefSeq" id="XP_037142558.1">
    <property type="nucleotide sequence ID" value="XM_037286663.1"/>
</dbReference>
<dbReference type="Proteomes" id="UP000509704">
    <property type="component" value="Chromosome 1"/>
</dbReference>
<feature type="region of interest" description="Disordered" evidence="1">
    <location>
        <begin position="173"/>
        <end position="202"/>
    </location>
</feature>
<evidence type="ECO:0000313" key="3">
    <source>
        <dbReference type="Proteomes" id="UP000509704"/>
    </source>
</evidence>
<accession>A0A7H9AWP0</accession>
<proteinExistence type="predicted"/>